<evidence type="ECO:0000313" key="4">
    <source>
        <dbReference type="EMBL" id="QGQ97776.1"/>
    </source>
</evidence>
<dbReference type="Proteomes" id="UP000426246">
    <property type="component" value="Chromosome"/>
</dbReference>
<reference evidence="5" key="1">
    <citation type="submission" date="2018-11" db="EMBL/GenBank/DDBJ databases">
        <title>Complete genome sequence of Paenibacillus sp. ML311-T8.</title>
        <authorList>
            <person name="Nam Y.-D."/>
            <person name="Kang J."/>
            <person name="Chung W.-H."/>
            <person name="Park Y.S."/>
        </authorList>
    </citation>
    <scope>NUCLEOTIDE SEQUENCE [LARGE SCALE GENOMIC DNA]</scope>
    <source>
        <strain evidence="5">ML311-T8</strain>
    </source>
</reference>
<dbReference type="InterPro" id="IPR005084">
    <property type="entry name" value="CBM6"/>
</dbReference>
<keyword evidence="1" id="KW-0732">Signal</keyword>
<feature type="signal peptide" evidence="1">
    <location>
        <begin position="1"/>
        <end position="20"/>
    </location>
</feature>
<dbReference type="Pfam" id="PF00754">
    <property type="entry name" value="F5_F8_type_C"/>
    <property type="match status" value="2"/>
</dbReference>
<dbReference type="OrthoDB" id="59486at2"/>
<dbReference type="SUPFAM" id="SSF49785">
    <property type="entry name" value="Galactose-binding domain-like"/>
    <property type="match status" value="3"/>
</dbReference>
<dbReference type="PROSITE" id="PS50022">
    <property type="entry name" value="FA58C_3"/>
    <property type="match status" value="2"/>
</dbReference>
<sequence length="809" mass="88387">MKKMYMLLFGFIALCVLTFASGKQVSNASGLAVTAAAFGDVYNYNSIHGDNRITALPGPSQGDTWYSAWGSNNTYYMTHDDGQGFNYGTYSNTGIAQLSGDPNADPLSIEGSNLNPGSIGTNLPQTYHSSIYEVDGVLYEVQHYNHAMNDDYSQIVFVNASIIKSTDGGVNWYNHLGQLNTAPPDNQANSMFPNDKWGHPNFVQYGKGGQTPNVDNADQYVYLTTSDASAIGDSNALKGLFGDYVYLARIPRNKLADLNKNDIQYYVSGDGALTANWSNNINNSGPILSAPSDCDEGQVVYNFGLEKYVMSLNSVFMPNNSPPNRQYRLQIFTADHPWGPWTKQLDHGEPGTLMGFLSNNKWTTSDGKKMWWMSTGSSTPTIYPYGLMYHAVYFSEGVVDTYEAENAQLLGGAVSANSYSSYQGTGYATGFSNTGSSVKFTVNNINGTGWHIVKFRYASTNSSGNPMSVYVNGGKVKQINKLSWNDASYKTWRNWTEYSAIYYLNNGTNTFEIKRDAGDDGIGLMIDKLYVSRETTYDEGAPSKLNGVATVSSVWNNDSTFNAAKANDGSTSTRWNAADASGIGQWLQIDFGANVTVNKVITKQVLNRITGYKIQYWNGSSWADAYTGGLMGTSPKSDTFTSVTTSKIRLYVTSVQTDANNTCPSIAEFEVYAAPNNLAPNGVATASSVWNNDSTLNAAKANDESISTRWNAADATGVGQWVQIDFGASTMFNKVITKQVLNRITGYKIQYWNGSSWVDAYTGNLMGTSPKTATFSSVSSSKIRLYITSVQTDLNNTCPSIAEFEVYNN</sequence>
<evidence type="ECO:0000259" key="3">
    <source>
        <dbReference type="PROSITE" id="PS51175"/>
    </source>
</evidence>
<dbReference type="EMBL" id="CP034235">
    <property type="protein sequence ID" value="QGQ97776.1"/>
    <property type="molecule type" value="Genomic_DNA"/>
</dbReference>
<proteinExistence type="predicted"/>
<evidence type="ECO:0000313" key="5">
    <source>
        <dbReference type="Proteomes" id="UP000426246"/>
    </source>
</evidence>
<feature type="domain" description="F5/8 type C" evidence="2">
    <location>
        <begin position="663"/>
        <end position="809"/>
    </location>
</feature>
<dbReference type="InterPro" id="IPR008979">
    <property type="entry name" value="Galactose-bd-like_sf"/>
</dbReference>
<feature type="chain" id="PRO_5039524704" description="DUF4185 domain-containing protein" evidence="1">
    <location>
        <begin position="21"/>
        <end position="809"/>
    </location>
</feature>
<dbReference type="Gene3D" id="2.60.120.260">
    <property type="entry name" value="Galactose-binding domain-like"/>
    <property type="match status" value="3"/>
</dbReference>
<feature type="domain" description="F5/8 type C" evidence="2">
    <location>
        <begin position="530"/>
        <end position="622"/>
    </location>
</feature>
<organism evidence="4 5">
    <name type="scientific">Paenibacillus psychroresistens</name>
    <dbReference type="NCBI Taxonomy" id="1778678"/>
    <lineage>
        <taxon>Bacteria</taxon>
        <taxon>Bacillati</taxon>
        <taxon>Bacillota</taxon>
        <taxon>Bacilli</taxon>
        <taxon>Bacillales</taxon>
        <taxon>Paenibacillaceae</taxon>
        <taxon>Paenibacillus</taxon>
    </lineage>
</organism>
<gene>
    <name evidence="4" type="ORF">EHS13_24245</name>
</gene>
<evidence type="ECO:0008006" key="6">
    <source>
        <dbReference type="Google" id="ProtNLM"/>
    </source>
</evidence>
<evidence type="ECO:0000259" key="2">
    <source>
        <dbReference type="PROSITE" id="PS50022"/>
    </source>
</evidence>
<dbReference type="PROSITE" id="PS51175">
    <property type="entry name" value="CBM6"/>
    <property type="match status" value="1"/>
</dbReference>
<dbReference type="KEGG" id="ppsc:EHS13_24245"/>
<evidence type="ECO:0000256" key="1">
    <source>
        <dbReference type="SAM" id="SignalP"/>
    </source>
</evidence>
<feature type="domain" description="CBM6" evidence="3">
    <location>
        <begin position="400"/>
        <end position="532"/>
    </location>
</feature>
<dbReference type="GO" id="GO:0030246">
    <property type="term" value="F:carbohydrate binding"/>
    <property type="evidence" value="ECO:0007669"/>
    <property type="project" value="InterPro"/>
</dbReference>
<dbReference type="InterPro" id="IPR000421">
    <property type="entry name" value="FA58C"/>
</dbReference>
<accession>A0A6B8RQW9</accession>
<dbReference type="AlphaFoldDB" id="A0A6B8RQW9"/>
<keyword evidence="5" id="KW-1185">Reference proteome</keyword>
<protein>
    <recommendedName>
        <fullName evidence="6">DUF4185 domain-containing protein</fullName>
    </recommendedName>
</protein>
<dbReference type="RefSeq" id="WP_155702876.1">
    <property type="nucleotide sequence ID" value="NZ_CP034235.1"/>
</dbReference>
<name>A0A6B8RQW9_9BACL</name>